<keyword evidence="1" id="KW-0732">Signal</keyword>
<organism evidence="3 4">
    <name type="scientific">Flavobacterium arundinis</name>
    <dbReference type="NCBI Taxonomy" id="3139143"/>
    <lineage>
        <taxon>Bacteria</taxon>
        <taxon>Pseudomonadati</taxon>
        <taxon>Bacteroidota</taxon>
        <taxon>Flavobacteriia</taxon>
        <taxon>Flavobacteriales</taxon>
        <taxon>Flavobacteriaceae</taxon>
        <taxon>Flavobacterium</taxon>
    </lineage>
</organism>
<dbReference type="Proteomes" id="UP001464555">
    <property type="component" value="Unassembled WGS sequence"/>
</dbReference>
<accession>A0ABU9HUF1</accession>
<evidence type="ECO:0000256" key="1">
    <source>
        <dbReference type="SAM" id="SignalP"/>
    </source>
</evidence>
<evidence type="ECO:0000259" key="2">
    <source>
        <dbReference type="Pfam" id="PF13648"/>
    </source>
</evidence>
<dbReference type="PROSITE" id="PS51257">
    <property type="entry name" value="PROKAR_LIPOPROTEIN"/>
    <property type="match status" value="1"/>
</dbReference>
<dbReference type="EMBL" id="JBBYHR010000002">
    <property type="protein sequence ID" value="MEL1243734.1"/>
    <property type="molecule type" value="Genomic_DNA"/>
</dbReference>
<name>A0ABU9HUF1_9FLAO</name>
<evidence type="ECO:0000313" key="3">
    <source>
        <dbReference type="EMBL" id="MEL1243734.1"/>
    </source>
</evidence>
<gene>
    <name evidence="3" type="ORF">AAEO56_05630</name>
</gene>
<protein>
    <submittedName>
        <fullName evidence="3">Lipocalin family protein</fullName>
    </submittedName>
</protein>
<evidence type="ECO:0000313" key="4">
    <source>
        <dbReference type="Proteomes" id="UP001464555"/>
    </source>
</evidence>
<keyword evidence="4" id="KW-1185">Reference proteome</keyword>
<dbReference type="RefSeq" id="WP_341696046.1">
    <property type="nucleotide sequence ID" value="NZ_JBBYHR010000002.1"/>
</dbReference>
<sequence length="163" mass="17230">MKKLTMLALAASAFMAFSCSDDDNNSTNNVAVSGKWMLTKVTASHAVDGNGDGVTSTNLITEGGTCFTNSYLEFGANNTVTNFISAPMFEENCFSASADGSYSVNGNSVSVAVSYEGDTETTVYTQSGNTLTAMVPDFYEVEVTVNGQTTYDSIDATLVFTKQ</sequence>
<comment type="caution">
    <text evidence="3">The sequence shown here is derived from an EMBL/GenBank/DDBJ whole genome shotgun (WGS) entry which is preliminary data.</text>
</comment>
<proteinExistence type="predicted"/>
<feature type="signal peptide" evidence="1">
    <location>
        <begin position="1"/>
        <end position="21"/>
    </location>
</feature>
<dbReference type="Pfam" id="PF13648">
    <property type="entry name" value="Lipocalin_4"/>
    <property type="match status" value="1"/>
</dbReference>
<reference evidence="3 4" key="1">
    <citation type="submission" date="2024-04" db="EMBL/GenBank/DDBJ databases">
        <title>Flavobacterium sp. DGU11 16S ribosomal RNA gene Genome sequencing and assembly.</title>
        <authorList>
            <person name="Park S."/>
        </authorList>
    </citation>
    <scope>NUCLEOTIDE SEQUENCE [LARGE SCALE GENOMIC DNA]</scope>
    <source>
        <strain evidence="3 4">DGU11</strain>
    </source>
</reference>
<dbReference type="InterPro" id="IPR024311">
    <property type="entry name" value="Lipocalin-like"/>
</dbReference>
<feature type="chain" id="PRO_5045688153" evidence="1">
    <location>
        <begin position="22"/>
        <end position="163"/>
    </location>
</feature>
<feature type="domain" description="Lipocalin-like" evidence="2">
    <location>
        <begin position="33"/>
        <end position="132"/>
    </location>
</feature>